<dbReference type="EMBL" id="KQ964251">
    <property type="protein sequence ID" value="KXJ91056.1"/>
    <property type="molecule type" value="Genomic_DNA"/>
</dbReference>
<dbReference type="STRING" id="196109.A0A136J233"/>
<feature type="region of interest" description="Disordered" evidence="7">
    <location>
        <begin position="1"/>
        <end position="56"/>
    </location>
</feature>
<dbReference type="GO" id="GO:0003713">
    <property type="term" value="F:transcription coactivator activity"/>
    <property type="evidence" value="ECO:0007669"/>
    <property type="project" value="InterPro"/>
</dbReference>
<evidence type="ECO:0000256" key="6">
    <source>
        <dbReference type="ARBA" id="ARBA00023242"/>
    </source>
</evidence>
<dbReference type="SUPFAM" id="SSF54447">
    <property type="entry name" value="ssDNA-binding transcriptional regulator domain"/>
    <property type="match status" value="1"/>
</dbReference>
<feature type="region of interest" description="Disordered" evidence="7">
    <location>
        <begin position="122"/>
        <end position="174"/>
    </location>
</feature>
<dbReference type="PANTHER" id="PTHR13215">
    <property type="entry name" value="RNA POLYMERASE II TRANSCRIPTIONAL COACTIVATOR"/>
    <property type="match status" value="1"/>
</dbReference>
<comment type="similarity">
    <text evidence="2">Belongs to the transcriptional coactivator PC4 family.</text>
</comment>
<dbReference type="GO" id="GO:0060261">
    <property type="term" value="P:positive regulation of transcription initiation by RNA polymerase II"/>
    <property type="evidence" value="ECO:0007669"/>
    <property type="project" value="InterPro"/>
</dbReference>
<proteinExistence type="inferred from homology"/>
<dbReference type="Gene3D" id="2.30.31.10">
    <property type="entry name" value="Transcriptional Coactivator Pc4, Chain A"/>
    <property type="match status" value="1"/>
</dbReference>
<reference evidence="10" key="1">
    <citation type="submission" date="2016-02" db="EMBL/GenBank/DDBJ databases">
        <title>Draft genome sequence of Microdochium bolleyi, a fungal endophyte of beachgrass.</title>
        <authorList>
            <consortium name="DOE Joint Genome Institute"/>
            <person name="David A.S."/>
            <person name="May G."/>
            <person name="Haridas S."/>
            <person name="Lim J."/>
            <person name="Wang M."/>
            <person name="Labutti K."/>
            <person name="Lipzen A."/>
            <person name="Barry K."/>
            <person name="Grigoriev I.V."/>
        </authorList>
    </citation>
    <scope>NUCLEOTIDE SEQUENCE [LARGE SCALE GENOMIC DNA]</scope>
    <source>
        <strain evidence="10">J235TASD1</strain>
    </source>
</reference>
<name>A0A136J233_9PEZI</name>
<dbReference type="Pfam" id="PF02229">
    <property type="entry name" value="PC4"/>
    <property type="match status" value="1"/>
</dbReference>
<sequence length="174" mass="18609">MVGSRGGAKNLKRSRRDVADDDSADDAPVKQTAKPTKKAKTSTATSGKDDEGNSFWTLSANRRVGISNFKGKVLINIREYYTDAAGDMKPGKKGISLSLEQYASLVNAIPSLNAELAEQGHDVPDTRAGALSKAVAHSSDEDEDETPVDKKKAPKKAKKSNIEATSDEEDDDAD</sequence>
<dbReference type="InterPro" id="IPR003173">
    <property type="entry name" value="PC4_C"/>
</dbReference>
<evidence type="ECO:0000256" key="7">
    <source>
        <dbReference type="SAM" id="MobiDB-lite"/>
    </source>
</evidence>
<evidence type="ECO:0000313" key="9">
    <source>
        <dbReference type="EMBL" id="KXJ91056.1"/>
    </source>
</evidence>
<evidence type="ECO:0000256" key="1">
    <source>
        <dbReference type="ARBA" id="ARBA00004123"/>
    </source>
</evidence>
<keyword evidence="6" id="KW-0539">Nucleus</keyword>
<accession>A0A136J233</accession>
<keyword evidence="10" id="KW-1185">Reference proteome</keyword>
<dbReference type="InterPro" id="IPR045125">
    <property type="entry name" value="Sub1/Tcp4-like"/>
</dbReference>
<dbReference type="InterPro" id="IPR009044">
    <property type="entry name" value="ssDNA-bd_transcriptional_reg"/>
</dbReference>
<dbReference type="GO" id="GO:0005634">
    <property type="term" value="C:nucleus"/>
    <property type="evidence" value="ECO:0007669"/>
    <property type="project" value="UniProtKB-SubCell"/>
</dbReference>
<keyword evidence="3" id="KW-0805">Transcription regulation</keyword>
<dbReference type="OrthoDB" id="2505440at2759"/>
<gene>
    <name evidence="9" type="ORF">Micbo1qcDRAFT_163789</name>
</gene>
<organism evidence="9 10">
    <name type="scientific">Microdochium bolleyi</name>
    <dbReference type="NCBI Taxonomy" id="196109"/>
    <lineage>
        <taxon>Eukaryota</taxon>
        <taxon>Fungi</taxon>
        <taxon>Dikarya</taxon>
        <taxon>Ascomycota</taxon>
        <taxon>Pezizomycotina</taxon>
        <taxon>Sordariomycetes</taxon>
        <taxon>Xylariomycetidae</taxon>
        <taxon>Xylariales</taxon>
        <taxon>Microdochiaceae</taxon>
        <taxon>Microdochium</taxon>
    </lineage>
</organism>
<evidence type="ECO:0000256" key="5">
    <source>
        <dbReference type="ARBA" id="ARBA00023163"/>
    </source>
</evidence>
<dbReference type="InParanoid" id="A0A136J233"/>
<dbReference type="GO" id="GO:0003677">
    <property type="term" value="F:DNA binding"/>
    <property type="evidence" value="ECO:0007669"/>
    <property type="project" value="UniProtKB-KW"/>
</dbReference>
<dbReference type="Proteomes" id="UP000070501">
    <property type="component" value="Unassembled WGS sequence"/>
</dbReference>
<feature type="compositionally biased region" description="Acidic residues" evidence="7">
    <location>
        <begin position="165"/>
        <end position="174"/>
    </location>
</feature>
<protein>
    <submittedName>
        <fullName evidence="9">Transcriptional Coactivator p15-domain-containing protein</fullName>
    </submittedName>
</protein>
<dbReference type="AlphaFoldDB" id="A0A136J233"/>
<evidence type="ECO:0000313" key="10">
    <source>
        <dbReference type="Proteomes" id="UP000070501"/>
    </source>
</evidence>
<keyword evidence="5" id="KW-0804">Transcription</keyword>
<evidence type="ECO:0000256" key="4">
    <source>
        <dbReference type="ARBA" id="ARBA00023125"/>
    </source>
</evidence>
<comment type="subcellular location">
    <subcellularLocation>
        <location evidence="1">Nucleus</location>
    </subcellularLocation>
</comment>
<evidence type="ECO:0000256" key="2">
    <source>
        <dbReference type="ARBA" id="ARBA00009001"/>
    </source>
</evidence>
<feature type="domain" description="Transcriptional coactivator p15 (PC4) C-terminal" evidence="8">
    <location>
        <begin position="56"/>
        <end position="107"/>
    </location>
</feature>
<evidence type="ECO:0000256" key="3">
    <source>
        <dbReference type="ARBA" id="ARBA00023015"/>
    </source>
</evidence>
<keyword evidence="4" id="KW-0238">DNA-binding</keyword>
<evidence type="ECO:0000259" key="8">
    <source>
        <dbReference type="Pfam" id="PF02229"/>
    </source>
</evidence>